<evidence type="ECO:0000313" key="2">
    <source>
        <dbReference type="EMBL" id="EEG78327.1"/>
    </source>
</evidence>
<reference evidence="2 3" key="1">
    <citation type="submission" date="2009-02" db="EMBL/GenBank/DDBJ databases">
        <title>Sequencing of the draft genome and assembly of Dethiobacter alkaliphilus AHT 1.</title>
        <authorList>
            <consortium name="US DOE Joint Genome Institute (JGI-PGF)"/>
            <person name="Lucas S."/>
            <person name="Copeland A."/>
            <person name="Lapidus A."/>
            <person name="Glavina del Rio T."/>
            <person name="Dalin E."/>
            <person name="Tice H."/>
            <person name="Bruce D."/>
            <person name="Goodwin L."/>
            <person name="Pitluck S."/>
            <person name="Larimer F."/>
            <person name="Land M.L."/>
            <person name="Hauser L."/>
            <person name="Muyzer G."/>
        </authorList>
    </citation>
    <scope>NUCLEOTIDE SEQUENCE [LARGE SCALE GENOMIC DNA]</scope>
    <source>
        <strain evidence="2 3">AHT 1</strain>
    </source>
</reference>
<protein>
    <recommendedName>
        <fullName evidence="4">Small integral membrane protein</fullName>
    </recommendedName>
</protein>
<evidence type="ECO:0008006" key="4">
    <source>
        <dbReference type="Google" id="ProtNLM"/>
    </source>
</evidence>
<keyword evidence="1" id="KW-0472">Membrane</keyword>
<name>C0GE33_DETAL</name>
<dbReference type="eggNOG" id="COG5547">
    <property type="taxonomic scope" value="Bacteria"/>
</dbReference>
<feature type="transmembrane region" description="Helical" evidence="1">
    <location>
        <begin position="20"/>
        <end position="51"/>
    </location>
</feature>
<comment type="caution">
    <text evidence="2">The sequence shown here is derived from an EMBL/GenBank/DDBJ whole genome shotgun (WGS) entry which is preliminary data.</text>
</comment>
<organism evidence="2 3">
    <name type="scientific">Dethiobacter alkaliphilus AHT 1</name>
    <dbReference type="NCBI Taxonomy" id="555088"/>
    <lineage>
        <taxon>Bacteria</taxon>
        <taxon>Bacillati</taxon>
        <taxon>Bacillota</taxon>
        <taxon>Dethiobacteria</taxon>
        <taxon>Dethiobacterales</taxon>
        <taxon>Dethiobacteraceae</taxon>
        <taxon>Dethiobacter</taxon>
    </lineage>
</organism>
<keyword evidence="3" id="KW-1185">Reference proteome</keyword>
<evidence type="ECO:0000256" key="1">
    <source>
        <dbReference type="SAM" id="Phobius"/>
    </source>
</evidence>
<proteinExistence type="predicted"/>
<dbReference type="STRING" id="555088.DealDRAFT_0742"/>
<dbReference type="Pfam" id="PF10031">
    <property type="entry name" value="DUF2273"/>
    <property type="match status" value="1"/>
</dbReference>
<dbReference type="RefSeq" id="WP_008514984.1">
    <property type="nucleotide sequence ID" value="NZ_ACJM01000003.1"/>
</dbReference>
<dbReference type="InterPro" id="IPR018730">
    <property type="entry name" value="DUF2273"/>
</dbReference>
<dbReference type="AlphaFoldDB" id="C0GE33"/>
<gene>
    <name evidence="2" type="ORF">DealDRAFT_0742</name>
</gene>
<evidence type="ECO:0000313" key="3">
    <source>
        <dbReference type="Proteomes" id="UP000006443"/>
    </source>
</evidence>
<sequence length="73" mass="8366">MNSKVLRQFLSDHWGKVVGGLIGLIIGLSIILFGFWRSVLLFTCIALGIYLGRMFDRHEGLQNFLQRVWPDSD</sequence>
<dbReference type="EMBL" id="ACJM01000003">
    <property type="protein sequence ID" value="EEG78327.1"/>
    <property type="molecule type" value="Genomic_DNA"/>
</dbReference>
<keyword evidence="1" id="KW-0812">Transmembrane</keyword>
<dbReference type="Proteomes" id="UP000006443">
    <property type="component" value="Unassembled WGS sequence"/>
</dbReference>
<accession>C0GE33</accession>
<keyword evidence="1" id="KW-1133">Transmembrane helix</keyword>
<dbReference type="OrthoDB" id="1798631at2"/>